<feature type="domain" description="Dinitrogenase iron-molybdenum cofactor biosynthesis" evidence="2">
    <location>
        <begin position="14"/>
        <end position="107"/>
    </location>
</feature>
<feature type="compositionally biased region" description="Pro residues" evidence="1">
    <location>
        <begin position="115"/>
        <end position="134"/>
    </location>
</feature>
<dbReference type="InterPro" id="IPR036105">
    <property type="entry name" value="DiNase_FeMo-co_biosyn_sf"/>
</dbReference>
<protein>
    <submittedName>
        <fullName evidence="3">Dinitrogenase iron-molybdenum cofactor</fullName>
    </submittedName>
</protein>
<dbReference type="InterPro" id="IPR003731">
    <property type="entry name" value="Di-Nase_FeMo-co_biosynth"/>
</dbReference>
<dbReference type="AlphaFoldDB" id="A0A7C0TZ19"/>
<gene>
    <name evidence="3" type="ORF">ENF72_02535</name>
</gene>
<dbReference type="EMBL" id="DQYG01000110">
    <property type="protein sequence ID" value="HDD31487.1"/>
    <property type="molecule type" value="Genomic_DNA"/>
</dbReference>
<proteinExistence type="predicted"/>
<dbReference type="InterPro" id="IPR051840">
    <property type="entry name" value="NifX/NifY_domain"/>
</dbReference>
<evidence type="ECO:0000259" key="2">
    <source>
        <dbReference type="Pfam" id="PF02579"/>
    </source>
</evidence>
<dbReference type="Pfam" id="PF02579">
    <property type="entry name" value="Nitro_FeMo-Co"/>
    <property type="match status" value="1"/>
</dbReference>
<comment type="caution">
    <text evidence="3">The sequence shown here is derived from an EMBL/GenBank/DDBJ whole genome shotgun (WGS) entry which is preliminary data.</text>
</comment>
<dbReference type="PANTHER" id="PTHR33937">
    <property type="entry name" value="IRON-MOLYBDENUM PROTEIN-RELATED-RELATED"/>
    <property type="match status" value="1"/>
</dbReference>
<evidence type="ECO:0000313" key="3">
    <source>
        <dbReference type="EMBL" id="HDD31487.1"/>
    </source>
</evidence>
<accession>A0A7C0TZ19</accession>
<dbReference type="PANTHER" id="PTHR33937:SF2">
    <property type="entry name" value="DINITROGENASE IRON-MOLYBDENUM COFACTOR BIOSYNTHESIS DOMAIN-CONTAINING PROTEIN"/>
    <property type="match status" value="1"/>
</dbReference>
<dbReference type="InterPro" id="IPR033913">
    <property type="entry name" value="MTH1175_dom"/>
</dbReference>
<dbReference type="CDD" id="cd00851">
    <property type="entry name" value="MTH1175"/>
    <property type="match status" value="1"/>
</dbReference>
<feature type="region of interest" description="Disordered" evidence="1">
    <location>
        <begin position="110"/>
        <end position="134"/>
    </location>
</feature>
<dbReference type="SUPFAM" id="SSF53146">
    <property type="entry name" value="Nitrogenase accessory factor-like"/>
    <property type="match status" value="1"/>
</dbReference>
<organism evidence="3">
    <name type="scientific">Thermococcus litoralis</name>
    <dbReference type="NCBI Taxonomy" id="2265"/>
    <lineage>
        <taxon>Archaea</taxon>
        <taxon>Methanobacteriati</taxon>
        <taxon>Methanobacteriota</taxon>
        <taxon>Thermococci</taxon>
        <taxon>Thermococcales</taxon>
        <taxon>Thermococcaceae</taxon>
        <taxon>Thermococcus</taxon>
    </lineage>
</organism>
<dbReference type="Proteomes" id="UP000886210">
    <property type="component" value="Unassembled WGS sequence"/>
</dbReference>
<sequence length="205" mass="22295">MKIAIPSANGGGLNDTIAPVFARAPAFTIVDVENGEIKNVKVIQNQAMNAPSGAGPMVVQRLIDEGVDVVIAPQIGPNAIGALQAAGVKVYTFPPGTPIKEAVEKVSKGEIPQPSEYPQPFQAPPQAPYPPQQPQVPPYYPPAPQPQAYYPPFPMPARPPIPEPPRHKDCIHYKNGKCEFWNLAVHADDPACPFFVPKNAPWRWW</sequence>
<reference evidence="3" key="1">
    <citation type="journal article" date="2020" name="mSystems">
        <title>Genome- and Community-Level Interaction Insights into Carbon Utilization and Element Cycling Functions of Hydrothermarchaeota in Hydrothermal Sediment.</title>
        <authorList>
            <person name="Zhou Z."/>
            <person name="Liu Y."/>
            <person name="Xu W."/>
            <person name="Pan J."/>
            <person name="Luo Z.H."/>
            <person name="Li M."/>
        </authorList>
    </citation>
    <scope>NUCLEOTIDE SEQUENCE [LARGE SCALE GENOMIC DNA]</scope>
    <source>
        <strain evidence="3">HyVt-151</strain>
    </source>
</reference>
<name>A0A7C0TZ19_THELI</name>
<dbReference type="Gene3D" id="3.30.420.130">
    <property type="entry name" value="Dinitrogenase iron-molybdenum cofactor biosynthesis domain"/>
    <property type="match status" value="1"/>
</dbReference>
<evidence type="ECO:0000256" key="1">
    <source>
        <dbReference type="SAM" id="MobiDB-lite"/>
    </source>
</evidence>